<reference evidence="1" key="1">
    <citation type="submission" date="2021-06" db="EMBL/GenBank/DDBJ databases">
        <authorList>
            <person name="Kallberg Y."/>
            <person name="Tangrot J."/>
            <person name="Rosling A."/>
        </authorList>
    </citation>
    <scope>NUCLEOTIDE SEQUENCE</scope>
    <source>
        <strain evidence="1">UK204</strain>
    </source>
</reference>
<dbReference type="EMBL" id="CAJVPQ010001940">
    <property type="protein sequence ID" value="CAG8576712.1"/>
    <property type="molecule type" value="Genomic_DNA"/>
</dbReference>
<organism evidence="1 2">
    <name type="scientific">Funneliformis caledonium</name>
    <dbReference type="NCBI Taxonomy" id="1117310"/>
    <lineage>
        <taxon>Eukaryota</taxon>
        <taxon>Fungi</taxon>
        <taxon>Fungi incertae sedis</taxon>
        <taxon>Mucoromycota</taxon>
        <taxon>Glomeromycotina</taxon>
        <taxon>Glomeromycetes</taxon>
        <taxon>Glomerales</taxon>
        <taxon>Glomeraceae</taxon>
        <taxon>Funneliformis</taxon>
    </lineage>
</organism>
<proteinExistence type="predicted"/>
<gene>
    <name evidence="1" type="ORF">FCALED_LOCUS7379</name>
</gene>
<protein>
    <submittedName>
        <fullName evidence="1">10649_t:CDS:1</fullName>
    </submittedName>
</protein>
<comment type="caution">
    <text evidence="1">The sequence shown here is derived from an EMBL/GenBank/DDBJ whole genome shotgun (WGS) entry which is preliminary data.</text>
</comment>
<dbReference type="AlphaFoldDB" id="A0A9N9G4G1"/>
<dbReference type="Proteomes" id="UP000789570">
    <property type="component" value="Unassembled WGS sequence"/>
</dbReference>
<name>A0A9N9G4G1_9GLOM</name>
<feature type="non-terminal residue" evidence="1">
    <location>
        <position position="44"/>
    </location>
</feature>
<evidence type="ECO:0000313" key="1">
    <source>
        <dbReference type="EMBL" id="CAG8576712.1"/>
    </source>
</evidence>
<keyword evidence="2" id="KW-1185">Reference proteome</keyword>
<sequence length="44" mass="5470">MRNEKQEKRWEDRIEELKKTTEELEKEWSKKLSDSRGKAMNKFV</sequence>
<accession>A0A9N9G4G1</accession>
<evidence type="ECO:0000313" key="2">
    <source>
        <dbReference type="Proteomes" id="UP000789570"/>
    </source>
</evidence>